<protein>
    <submittedName>
        <fullName evidence="1">Uncharacterized protein</fullName>
    </submittedName>
</protein>
<dbReference type="AlphaFoldDB" id="A0A0F6II83"/>
<dbReference type="Proteomes" id="UP000012164">
    <property type="component" value="Unassembled WGS sequence"/>
</dbReference>
<comment type="caution">
    <text evidence="1">The sequence shown here is derived from an EMBL/GenBank/DDBJ whole genome shotgun (WGS) entry which is preliminary data.</text>
</comment>
<gene>
    <name evidence="1" type="ORF">LEP1GSC079_0947</name>
</gene>
<accession>A0A0F6II83</accession>
<name>A0A0F6II83_LEPIR</name>
<dbReference type="EMBL" id="AKWR02000070">
    <property type="protein sequence ID" value="EMJ37758.1"/>
    <property type="molecule type" value="Genomic_DNA"/>
</dbReference>
<organism evidence="1 2">
    <name type="scientific">Leptospira interrogans str. FPW1039</name>
    <dbReference type="NCBI Taxonomy" id="1193040"/>
    <lineage>
        <taxon>Bacteria</taxon>
        <taxon>Pseudomonadati</taxon>
        <taxon>Spirochaetota</taxon>
        <taxon>Spirochaetia</taxon>
        <taxon>Leptospirales</taxon>
        <taxon>Leptospiraceae</taxon>
        <taxon>Leptospira</taxon>
    </lineage>
</organism>
<reference evidence="1 2" key="1">
    <citation type="submission" date="2013-01" db="EMBL/GenBank/DDBJ databases">
        <authorList>
            <person name="Harkins D.M."/>
            <person name="Durkin A.S."/>
            <person name="Brinkac L.M."/>
            <person name="Haft D.H."/>
            <person name="Selengut J.D."/>
            <person name="Sanka R."/>
            <person name="DePew J."/>
            <person name="Purushe J."/>
            <person name="Peacock S.J."/>
            <person name="Thaipadungpanit J."/>
            <person name="Wuthiekanun V.W."/>
            <person name="Day N.P."/>
            <person name="Vinetz J.M."/>
            <person name="Sutton G.G."/>
            <person name="Nierman W.C."/>
            <person name="Fouts D.E."/>
        </authorList>
    </citation>
    <scope>NUCLEOTIDE SEQUENCE [LARGE SCALE GENOMIC DNA]</scope>
    <source>
        <strain evidence="1 2">FPW1039</strain>
    </source>
</reference>
<evidence type="ECO:0000313" key="1">
    <source>
        <dbReference type="EMBL" id="EMJ37758.1"/>
    </source>
</evidence>
<evidence type="ECO:0000313" key="2">
    <source>
        <dbReference type="Proteomes" id="UP000012164"/>
    </source>
</evidence>
<proteinExistence type="predicted"/>
<sequence>MQSFCVFLQTDKGESQEIFRIKDTNDTVKFETEDKINKQR</sequence>